<dbReference type="InterPro" id="IPR041078">
    <property type="entry name" value="Plavaka"/>
</dbReference>
<accession>A0A0C2ZAT9</accession>
<sequence length="637" mass="71577">MRRFQLNGVVEPCWNPWPLSDPSNFLAPEVLHHFHRMFWDHDVKWCIDATGAVELDFRFSIIQTLVGYRAFSDGISRLKQVTGRDHRAVQRYIIAAVAGSVPRKLLTAVRALLDFRYLAQAPSFTTQSLEKVASSLREFHDHKDAIVHEGIRTDWQIPKLELLQSVVSSIRQMGAVMQWSADITEHAHVEEIKVPARAGNNQNYNNQIARHLDRLDKCLRFDLATYIQQNVDQRTDGEDFSDPGADEEHEPDGEDHLPTYSTTRRFPDYFSISASLLLGKMPSAPRPYRTFATPTAGFHLASKPSLRLAVDEAAIAYQLPDLEHVLARFIADRGAASFPGSQHAIPKLQIWHKLRVQGFSYHSKALLSPQTLRAIPPSTANPYGQYDSIIISVDPQSHWPRDGLAGHSVSQLRMIFRLARSDLFLAYVQHFNIVPQSNPTNIYETCGLPSASPVHLPSPDYADLVMNSFPVSGSNEKTPQKGQQQPVHATPYNRQRLSSVPPCLRRKTDWFRAVMDTMVENDTRETHWELSRSDSDQLLNFLFPDEVLFPKGTGELAQKSDHYTMEQVLDNCIAKGLYFRTVNPIPGSGASKEAFGYWSGAPPLDAKAPAAREGSLASFFNLVVATVNQACAMVTVR</sequence>
<evidence type="ECO:0000259" key="2">
    <source>
        <dbReference type="Pfam" id="PF20722"/>
    </source>
</evidence>
<dbReference type="OrthoDB" id="3232986at2759"/>
<dbReference type="Pfam" id="PF20722">
    <property type="entry name" value="DUF6830"/>
    <property type="match status" value="1"/>
</dbReference>
<feature type="region of interest" description="Disordered" evidence="1">
    <location>
        <begin position="232"/>
        <end position="262"/>
    </location>
</feature>
<organism evidence="3 4">
    <name type="scientific">Scleroderma citrinum Foug A</name>
    <dbReference type="NCBI Taxonomy" id="1036808"/>
    <lineage>
        <taxon>Eukaryota</taxon>
        <taxon>Fungi</taxon>
        <taxon>Dikarya</taxon>
        <taxon>Basidiomycota</taxon>
        <taxon>Agaricomycotina</taxon>
        <taxon>Agaricomycetes</taxon>
        <taxon>Agaricomycetidae</taxon>
        <taxon>Boletales</taxon>
        <taxon>Sclerodermatineae</taxon>
        <taxon>Sclerodermataceae</taxon>
        <taxon>Scleroderma</taxon>
    </lineage>
</organism>
<protein>
    <recommendedName>
        <fullName evidence="2">DUF6830 domain-containing protein</fullName>
    </recommendedName>
</protein>
<dbReference type="EMBL" id="KN822610">
    <property type="protein sequence ID" value="KIM50202.1"/>
    <property type="molecule type" value="Genomic_DNA"/>
</dbReference>
<reference evidence="3 4" key="1">
    <citation type="submission" date="2014-04" db="EMBL/GenBank/DDBJ databases">
        <authorList>
            <consortium name="DOE Joint Genome Institute"/>
            <person name="Kuo A."/>
            <person name="Kohler A."/>
            <person name="Nagy L.G."/>
            <person name="Floudas D."/>
            <person name="Copeland A."/>
            <person name="Barry K.W."/>
            <person name="Cichocki N."/>
            <person name="Veneault-Fourrey C."/>
            <person name="LaButti K."/>
            <person name="Lindquist E.A."/>
            <person name="Lipzen A."/>
            <person name="Lundell T."/>
            <person name="Morin E."/>
            <person name="Murat C."/>
            <person name="Sun H."/>
            <person name="Tunlid A."/>
            <person name="Henrissat B."/>
            <person name="Grigoriev I.V."/>
            <person name="Hibbett D.S."/>
            <person name="Martin F."/>
            <person name="Nordberg H.P."/>
            <person name="Cantor M.N."/>
            <person name="Hua S.X."/>
        </authorList>
    </citation>
    <scope>NUCLEOTIDE SEQUENCE [LARGE SCALE GENOMIC DNA]</scope>
    <source>
        <strain evidence="3 4">Foug A</strain>
    </source>
</reference>
<evidence type="ECO:0000313" key="4">
    <source>
        <dbReference type="Proteomes" id="UP000053989"/>
    </source>
</evidence>
<dbReference type="Proteomes" id="UP000053989">
    <property type="component" value="Unassembled WGS sequence"/>
</dbReference>
<dbReference type="STRING" id="1036808.A0A0C2ZAT9"/>
<dbReference type="AlphaFoldDB" id="A0A0C2ZAT9"/>
<feature type="compositionally biased region" description="Acidic residues" evidence="1">
    <location>
        <begin position="238"/>
        <end position="253"/>
    </location>
</feature>
<gene>
    <name evidence="3" type="ORF">SCLCIDRAFT_34544</name>
</gene>
<evidence type="ECO:0000313" key="3">
    <source>
        <dbReference type="EMBL" id="KIM50202.1"/>
    </source>
</evidence>
<evidence type="ECO:0000256" key="1">
    <source>
        <dbReference type="SAM" id="MobiDB-lite"/>
    </source>
</evidence>
<dbReference type="Pfam" id="PF18759">
    <property type="entry name" value="Plavaka"/>
    <property type="match status" value="1"/>
</dbReference>
<reference evidence="4" key="2">
    <citation type="submission" date="2015-01" db="EMBL/GenBank/DDBJ databases">
        <title>Evolutionary Origins and Diversification of the Mycorrhizal Mutualists.</title>
        <authorList>
            <consortium name="DOE Joint Genome Institute"/>
            <consortium name="Mycorrhizal Genomics Consortium"/>
            <person name="Kohler A."/>
            <person name="Kuo A."/>
            <person name="Nagy L.G."/>
            <person name="Floudas D."/>
            <person name="Copeland A."/>
            <person name="Barry K.W."/>
            <person name="Cichocki N."/>
            <person name="Veneault-Fourrey C."/>
            <person name="LaButti K."/>
            <person name="Lindquist E.A."/>
            <person name="Lipzen A."/>
            <person name="Lundell T."/>
            <person name="Morin E."/>
            <person name="Murat C."/>
            <person name="Riley R."/>
            <person name="Ohm R."/>
            <person name="Sun H."/>
            <person name="Tunlid A."/>
            <person name="Henrissat B."/>
            <person name="Grigoriev I.V."/>
            <person name="Hibbett D.S."/>
            <person name="Martin F."/>
        </authorList>
    </citation>
    <scope>NUCLEOTIDE SEQUENCE [LARGE SCALE GENOMIC DNA]</scope>
    <source>
        <strain evidence="4">Foug A</strain>
    </source>
</reference>
<dbReference type="InterPro" id="IPR049233">
    <property type="entry name" value="DUF6830"/>
</dbReference>
<dbReference type="HOGENOM" id="CLU_429698_0_0_1"/>
<proteinExistence type="predicted"/>
<feature type="region of interest" description="Disordered" evidence="1">
    <location>
        <begin position="471"/>
        <end position="492"/>
    </location>
</feature>
<keyword evidence="4" id="KW-1185">Reference proteome</keyword>
<name>A0A0C2ZAT9_9AGAM</name>
<feature type="domain" description="DUF6830" evidence="2">
    <location>
        <begin position="268"/>
        <end position="411"/>
    </location>
</feature>
<dbReference type="InParanoid" id="A0A0C2ZAT9"/>